<feature type="region of interest" description="Disordered" evidence="1">
    <location>
        <begin position="106"/>
        <end position="179"/>
    </location>
</feature>
<evidence type="ECO:0000313" key="3">
    <source>
        <dbReference type="Proteomes" id="UP001152607"/>
    </source>
</evidence>
<dbReference type="EMBL" id="CAOQHR010000013">
    <property type="protein sequence ID" value="CAI6342469.1"/>
    <property type="molecule type" value="Genomic_DNA"/>
</dbReference>
<accession>A0A9W4XSC2</accession>
<dbReference type="OrthoDB" id="10578879at2759"/>
<reference evidence="2" key="1">
    <citation type="submission" date="2023-01" db="EMBL/GenBank/DDBJ databases">
        <authorList>
            <person name="Van Ghelder C."/>
            <person name="Rancurel C."/>
        </authorList>
    </citation>
    <scope>NUCLEOTIDE SEQUENCE</scope>
    <source>
        <strain evidence="2">CNCM I-4278</strain>
    </source>
</reference>
<dbReference type="Proteomes" id="UP001152607">
    <property type="component" value="Unassembled WGS sequence"/>
</dbReference>
<protein>
    <submittedName>
        <fullName evidence="2">Uncharacterized protein</fullName>
    </submittedName>
</protein>
<name>A0A9W4XSC2_9PLEO</name>
<keyword evidence="3" id="KW-1185">Reference proteome</keyword>
<dbReference type="AlphaFoldDB" id="A0A9W4XSC2"/>
<evidence type="ECO:0000313" key="2">
    <source>
        <dbReference type="EMBL" id="CAI6342469.1"/>
    </source>
</evidence>
<gene>
    <name evidence="2" type="ORF">PDIGIT_LOCUS15676</name>
</gene>
<feature type="compositionally biased region" description="Basic residues" evidence="1">
    <location>
        <begin position="133"/>
        <end position="147"/>
    </location>
</feature>
<comment type="caution">
    <text evidence="2">The sequence shown here is derived from an EMBL/GenBank/DDBJ whole genome shotgun (WGS) entry which is preliminary data.</text>
</comment>
<organism evidence="2 3">
    <name type="scientific">Periconia digitata</name>
    <dbReference type="NCBI Taxonomy" id="1303443"/>
    <lineage>
        <taxon>Eukaryota</taxon>
        <taxon>Fungi</taxon>
        <taxon>Dikarya</taxon>
        <taxon>Ascomycota</taxon>
        <taxon>Pezizomycotina</taxon>
        <taxon>Dothideomycetes</taxon>
        <taxon>Pleosporomycetidae</taxon>
        <taxon>Pleosporales</taxon>
        <taxon>Massarineae</taxon>
        <taxon>Periconiaceae</taxon>
        <taxon>Periconia</taxon>
    </lineage>
</organism>
<sequence length="278" mass="31997">MNFSPYFSETRLRCYIAFNNKLQRKESLFQMAYVFACLEHQKFPSFYDPKYPCRTRELFVKALVDNPREFKVYSRTTTQTLLQKTSFQMGEWRRMNWNSLTRTLFPSEDHATGAPAELPEAPSTGFDHEIKPKPKPKKRGARGKKKKAAVDEDAMDVDPPAAFTDANASTSLDNPVPSKKPFRTTSVVLDGRRLSPLRKERPILDKLMMKYPAYHLLGEIDQASDDLGEETRLAHPVEQGTADLDDLSGLMDLAKMQEEDVMGFLYNDWFLISKNFYD</sequence>
<proteinExistence type="predicted"/>
<evidence type="ECO:0000256" key="1">
    <source>
        <dbReference type="SAM" id="MobiDB-lite"/>
    </source>
</evidence>